<evidence type="ECO:0000313" key="3">
    <source>
        <dbReference type="EMBL" id="SJZ90793.1"/>
    </source>
</evidence>
<dbReference type="InterPro" id="IPR007492">
    <property type="entry name" value="LytTR_DNA-bd_dom"/>
</dbReference>
<feature type="transmembrane region" description="Helical" evidence="1">
    <location>
        <begin position="50"/>
        <end position="74"/>
    </location>
</feature>
<gene>
    <name evidence="3" type="ORF">SAMN02745126_02824</name>
</gene>
<reference evidence="4" key="1">
    <citation type="submission" date="2017-02" db="EMBL/GenBank/DDBJ databases">
        <authorList>
            <person name="Varghese N."/>
            <person name="Submissions S."/>
        </authorList>
    </citation>
    <scope>NUCLEOTIDE SEQUENCE [LARGE SCALE GENOMIC DNA]</scope>
    <source>
        <strain evidence="4">ATCC 27094</strain>
    </source>
</reference>
<dbReference type="GO" id="GO:0003677">
    <property type="term" value="F:DNA binding"/>
    <property type="evidence" value="ECO:0007669"/>
    <property type="project" value="InterPro"/>
</dbReference>
<protein>
    <submittedName>
        <fullName evidence="3">Transcriptional regulator, LytTR family</fullName>
    </submittedName>
</protein>
<feature type="transmembrane region" description="Helical" evidence="1">
    <location>
        <begin position="20"/>
        <end position="38"/>
    </location>
</feature>
<dbReference type="RefSeq" id="WP_085934468.1">
    <property type="nucleotide sequence ID" value="NZ_FUWJ01000002.1"/>
</dbReference>
<dbReference type="STRING" id="225324.SAMN02745126_02824"/>
<dbReference type="OrthoDB" id="9781059at2"/>
<proteinExistence type="predicted"/>
<evidence type="ECO:0000313" key="4">
    <source>
        <dbReference type="Proteomes" id="UP000190092"/>
    </source>
</evidence>
<organism evidence="3 4">
    <name type="scientific">Enhydrobacter aerosaccus</name>
    <dbReference type="NCBI Taxonomy" id="225324"/>
    <lineage>
        <taxon>Bacteria</taxon>
        <taxon>Pseudomonadati</taxon>
        <taxon>Pseudomonadota</taxon>
        <taxon>Alphaproteobacteria</taxon>
        <taxon>Hyphomicrobiales</taxon>
        <taxon>Enhydrobacter</taxon>
    </lineage>
</organism>
<keyword evidence="1" id="KW-0472">Membrane</keyword>
<dbReference type="EMBL" id="FUWJ01000002">
    <property type="protein sequence ID" value="SJZ90793.1"/>
    <property type="molecule type" value="Genomic_DNA"/>
</dbReference>
<keyword evidence="1" id="KW-1133">Transmembrane helix</keyword>
<evidence type="ECO:0000256" key="1">
    <source>
        <dbReference type="SAM" id="Phobius"/>
    </source>
</evidence>
<dbReference type="Proteomes" id="UP000190092">
    <property type="component" value="Unassembled WGS sequence"/>
</dbReference>
<accession>A0A1T4PGV7</accession>
<keyword evidence="4" id="KW-1185">Reference proteome</keyword>
<dbReference type="Gene3D" id="2.40.50.1020">
    <property type="entry name" value="LytTr DNA-binding domain"/>
    <property type="match status" value="1"/>
</dbReference>
<feature type="domain" description="HTH LytTR-type" evidence="2">
    <location>
        <begin position="184"/>
        <end position="288"/>
    </location>
</feature>
<dbReference type="PIRSF" id="PIRSF031767">
    <property type="entry name" value="MHYE_LytTR"/>
    <property type="match status" value="1"/>
</dbReference>
<dbReference type="InterPro" id="IPR046947">
    <property type="entry name" value="LytR-like"/>
</dbReference>
<dbReference type="InterPro" id="IPR012379">
    <property type="entry name" value="LytTR_MHYE"/>
</dbReference>
<name>A0A1T4PGV7_9HYPH</name>
<dbReference type="PROSITE" id="PS51257">
    <property type="entry name" value="PROKAR_LIPOPROTEIN"/>
    <property type="match status" value="1"/>
</dbReference>
<feature type="transmembrane region" description="Helical" evidence="1">
    <location>
        <begin position="86"/>
        <end position="117"/>
    </location>
</feature>
<dbReference type="AlphaFoldDB" id="A0A1T4PGV7"/>
<dbReference type="GO" id="GO:0000156">
    <property type="term" value="F:phosphorelay response regulator activity"/>
    <property type="evidence" value="ECO:0007669"/>
    <property type="project" value="InterPro"/>
</dbReference>
<dbReference type="PANTHER" id="PTHR37299">
    <property type="entry name" value="TRANSCRIPTIONAL REGULATOR-RELATED"/>
    <property type="match status" value="1"/>
</dbReference>
<dbReference type="PROSITE" id="PS50930">
    <property type="entry name" value="HTH_LYTTR"/>
    <property type="match status" value="1"/>
</dbReference>
<dbReference type="SMART" id="SM00850">
    <property type="entry name" value="LytTR"/>
    <property type="match status" value="1"/>
</dbReference>
<dbReference type="Pfam" id="PF04397">
    <property type="entry name" value="LytTR"/>
    <property type="match status" value="1"/>
</dbReference>
<sequence length="290" mass="32613">MNADTTRPASADALDWRPLLVWALVLGLSCLTQSYVMVVDEARHGHVLSFGHAFAVEASSHLMIAALAPAVYWMQRHFPLSQPRNFLLHALAIVPFSLVHTTGMAALRLLWFSAIWGESFRFPLTFERLSYEFSKDIFTYCLMIAAIMAFRHWRERAGGRPAMAPPAPSLPEAPASAARPERFAVRKRGGAEVVVAVADIDWIEASGNYAILHVAGETFEIRSSLAKLEAELDPKQFVRVHKSHLVNITRVSQVTPWVNGDWRIRLRDGAEVNLSRRYRQRFEALAPVRT</sequence>
<feature type="transmembrane region" description="Helical" evidence="1">
    <location>
        <begin position="137"/>
        <end position="153"/>
    </location>
</feature>
<keyword evidence="1" id="KW-0812">Transmembrane</keyword>
<dbReference type="PANTHER" id="PTHR37299:SF1">
    <property type="entry name" value="STAGE 0 SPORULATION PROTEIN A HOMOLOG"/>
    <property type="match status" value="1"/>
</dbReference>
<evidence type="ECO:0000259" key="2">
    <source>
        <dbReference type="PROSITE" id="PS50930"/>
    </source>
</evidence>